<dbReference type="OrthoDB" id="48818at2759"/>
<dbReference type="Pfam" id="PF20710">
    <property type="entry name" value="DUF6824"/>
    <property type="match status" value="1"/>
</dbReference>
<dbReference type="InParanoid" id="A0A1Z5KNC1"/>
<accession>A0A1Z5KNC1</accession>
<reference evidence="3 4" key="1">
    <citation type="journal article" date="2015" name="Plant Cell">
        <title>Oil accumulation by the oleaginous diatom Fistulifera solaris as revealed by the genome and transcriptome.</title>
        <authorList>
            <person name="Tanaka T."/>
            <person name="Maeda Y."/>
            <person name="Veluchamy A."/>
            <person name="Tanaka M."/>
            <person name="Abida H."/>
            <person name="Marechal E."/>
            <person name="Bowler C."/>
            <person name="Muto M."/>
            <person name="Sunaga Y."/>
            <person name="Tanaka M."/>
            <person name="Yoshino T."/>
            <person name="Taniguchi T."/>
            <person name="Fukuda Y."/>
            <person name="Nemoto M."/>
            <person name="Matsumoto M."/>
            <person name="Wong P.S."/>
            <person name="Aburatani S."/>
            <person name="Fujibuchi W."/>
        </authorList>
    </citation>
    <scope>NUCLEOTIDE SEQUENCE [LARGE SCALE GENOMIC DNA]</scope>
    <source>
        <strain evidence="3 4">JPCC DA0580</strain>
    </source>
</reference>
<feature type="domain" description="DUF6824" evidence="2">
    <location>
        <begin position="6"/>
        <end position="90"/>
    </location>
</feature>
<protein>
    <recommendedName>
        <fullName evidence="2">DUF6824 domain-containing protein</fullName>
    </recommendedName>
</protein>
<sequence>MANAADVLCGRGRTSFNHVGNKRFRERINATIKHYMEAPNRYEKSLVVHGVVEQIQASGGRFLKHDEKTGSWYELSSAQMKEKVGHAIRDAVNALEARTERKRFSETKEERDPVTTSPAPVASIRDKGSPLGAKGFQLNMPDLNSIHMKQHFHHPPNRSQKTVFEPSQSLLYHQQSPSEHQRPYNFPPVPYPQRYHVVNRPEEFQHSSCLHDGGYYDQHHPALIEPIPYNPITSDSTKTTDAHQVVPSDVGRATGHSNGEVDDHRVAQPEKDFFLEQINQVLGPIVDDGDDSCVSV</sequence>
<evidence type="ECO:0000256" key="1">
    <source>
        <dbReference type="SAM" id="MobiDB-lite"/>
    </source>
</evidence>
<feature type="region of interest" description="Disordered" evidence="1">
    <location>
        <begin position="99"/>
        <end position="129"/>
    </location>
</feature>
<dbReference type="InterPro" id="IPR049227">
    <property type="entry name" value="DUF6824"/>
</dbReference>
<evidence type="ECO:0000313" key="3">
    <source>
        <dbReference type="EMBL" id="GAX27786.1"/>
    </source>
</evidence>
<keyword evidence="4" id="KW-1185">Reference proteome</keyword>
<comment type="caution">
    <text evidence="3">The sequence shown here is derived from an EMBL/GenBank/DDBJ whole genome shotgun (WGS) entry which is preliminary data.</text>
</comment>
<dbReference type="Proteomes" id="UP000198406">
    <property type="component" value="Unassembled WGS sequence"/>
</dbReference>
<evidence type="ECO:0000259" key="2">
    <source>
        <dbReference type="Pfam" id="PF20710"/>
    </source>
</evidence>
<evidence type="ECO:0000313" key="4">
    <source>
        <dbReference type="Proteomes" id="UP000198406"/>
    </source>
</evidence>
<organism evidence="3 4">
    <name type="scientific">Fistulifera solaris</name>
    <name type="common">Oleaginous diatom</name>
    <dbReference type="NCBI Taxonomy" id="1519565"/>
    <lineage>
        <taxon>Eukaryota</taxon>
        <taxon>Sar</taxon>
        <taxon>Stramenopiles</taxon>
        <taxon>Ochrophyta</taxon>
        <taxon>Bacillariophyta</taxon>
        <taxon>Bacillariophyceae</taxon>
        <taxon>Bacillariophycidae</taxon>
        <taxon>Naviculales</taxon>
        <taxon>Naviculaceae</taxon>
        <taxon>Fistulifera</taxon>
    </lineage>
</organism>
<gene>
    <name evidence="3" type="ORF">FisN_13Hh108</name>
</gene>
<proteinExistence type="predicted"/>
<dbReference type="EMBL" id="BDSP01000259">
    <property type="protein sequence ID" value="GAX27786.1"/>
    <property type="molecule type" value="Genomic_DNA"/>
</dbReference>
<name>A0A1Z5KNC1_FISSO</name>
<dbReference type="AlphaFoldDB" id="A0A1Z5KNC1"/>
<feature type="compositionally biased region" description="Basic and acidic residues" evidence="1">
    <location>
        <begin position="99"/>
        <end position="113"/>
    </location>
</feature>